<protein>
    <submittedName>
        <fullName evidence="2">Uncharacterized protein</fullName>
    </submittedName>
</protein>
<organism evidence="2 3">
    <name type="scientific">Linnemannia gamsii</name>
    <dbReference type="NCBI Taxonomy" id="64522"/>
    <lineage>
        <taxon>Eukaryota</taxon>
        <taxon>Fungi</taxon>
        <taxon>Fungi incertae sedis</taxon>
        <taxon>Mucoromycota</taxon>
        <taxon>Mortierellomycotina</taxon>
        <taxon>Mortierellomycetes</taxon>
        <taxon>Mortierellales</taxon>
        <taxon>Mortierellaceae</taxon>
        <taxon>Linnemannia</taxon>
    </lineage>
</organism>
<feature type="compositionally biased region" description="Basic residues" evidence="1">
    <location>
        <begin position="145"/>
        <end position="156"/>
    </location>
</feature>
<dbReference type="OrthoDB" id="2441534at2759"/>
<dbReference type="AlphaFoldDB" id="A0A9P6QQL9"/>
<feature type="compositionally biased region" description="Polar residues" evidence="1">
    <location>
        <begin position="132"/>
        <end position="143"/>
    </location>
</feature>
<name>A0A9P6QQL9_9FUNG</name>
<proteinExistence type="predicted"/>
<feature type="compositionally biased region" description="Basic residues" evidence="1">
    <location>
        <begin position="24"/>
        <end position="36"/>
    </location>
</feature>
<feature type="compositionally biased region" description="Acidic residues" evidence="1">
    <location>
        <begin position="68"/>
        <end position="87"/>
    </location>
</feature>
<accession>A0A9P6QQL9</accession>
<evidence type="ECO:0000313" key="2">
    <source>
        <dbReference type="EMBL" id="KAG0288697.1"/>
    </source>
</evidence>
<gene>
    <name evidence="2" type="ORF">BGZ97_006691</name>
</gene>
<dbReference type="Proteomes" id="UP000823405">
    <property type="component" value="Unassembled WGS sequence"/>
</dbReference>
<feature type="region of interest" description="Disordered" evidence="1">
    <location>
        <begin position="1"/>
        <end position="164"/>
    </location>
</feature>
<evidence type="ECO:0000256" key="1">
    <source>
        <dbReference type="SAM" id="MobiDB-lite"/>
    </source>
</evidence>
<comment type="caution">
    <text evidence="2">The sequence shown here is derived from an EMBL/GenBank/DDBJ whole genome shotgun (WGS) entry which is preliminary data.</text>
</comment>
<reference evidence="2" key="1">
    <citation type="journal article" date="2020" name="Fungal Divers.">
        <title>Resolving the Mortierellaceae phylogeny through synthesis of multi-gene phylogenetics and phylogenomics.</title>
        <authorList>
            <person name="Vandepol N."/>
            <person name="Liber J."/>
            <person name="Desiro A."/>
            <person name="Na H."/>
            <person name="Kennedy M."/>
            <person name="Barry K."/>
            <person name="Grigoriev I.V."/>
            <person name="Miller A.N."/>
            <person name="O'Donnell K."/>
            <person name="Stajich J.E."/>
            <person name="Bonito G."/>
        </authorList>
    </citation>
    <scope>NUCLEOTIDE SEQUENCE</scope>
    <source>
        <strain evidence="2">NVP60</strain>
    </source>
</reference>
<dbReference type="EMBL" id="JAAAIN010002974">
    <property type="protein sequence ID" value="KAG0288697.1"/>
    <property type="molecule type" value="Genomic_DNA"/>
</dbReference>
<feature type="compositionally biased region" description="Basic and acidic residues" evidence="1">
    <location>
        <begin position="1"/>
        <end position="16"/>
    </location>
</feature>
<sequence length="164" mass="18782">AAKKSNIPEHDRKKALGLDTTATPKHRRSNKRADRRRRPEDEVLSDDDNNTNNATPSLASSASSASSSDEDQDDNDNEEADDEIFLGEEERIRFKHNLTFKTDDQSAMSSPRVDLRSWKRAFVQRLDEQDQARSSPGTETNGRNKQNKQNKQKEKKNKGSRDYY</sequence>
<keyword evidence="3" id="KW-1185">Reference proteome</keyword>
<feature type="non-terminal residue" evidence="2">
    <location>
        <position position="1"/>
    </location>
</feature>
<evidence type="ECO:0000313" key="3">
    <source>
        <dbReference type="Proteomes" id="UP000823405"/>
    </source>
</evidence>